<evidence type="ECO:0000256" key="16">
    <source>
        <dbReference type="ARBA" id="ARBA00049902"/>
    </source>
</evidence>
<dbReference type="Pfam" id="PF00912">
    <property type="entry name" value="Transgly"/>
    <property type="match status" value="1"/>
</dbReference>
<evidence type="ECO:0000256" key="7">
    <source>
        <dbReference type="ARBA" id="ARBA00022676"/>
    </source>
</evidence>
<dbReference type="InterPro" id="IPR023346">
    <property type="entry name" value="Lysozyme-like_dom_sf"/>
</dbReference>
<dbReference type="Proteomes" id="UP000176480">
    <property type="component" value="Unassembled WGS sequence"/>
</dbReference>
<evidence type="ECO:0000256" key="4">
    <source>
        <dbReference type="ARBA" id="ARBA00022475"/>
    </source>
</evidence>
<accession>A0A1F7J8Y0</accession>
<dbReference type="FunFam" id="1.10.3810.10:FF:000001">
    <property type="entry name" value="Penicillin-binding protein 1A"/>
    <property type="match status" value="1"/>
</dbReference>
<gene>
    <name evidence="20" type="ORF">A2966_03750</name>
</gene>
<dbReference type="GO" id="GO:0008955">
    <property type="term" value="F:peptidoglycan glycosyltransferase activity"/>
    <property type="evidence" value="ECO:0007669"/>
    <property type="project" value="UniProtKB-EC"/>
</dbReference>
<name>A0A1F7J8Y0_9BACT</name>
<dbReference type="GO" id="GO:0005886">
    <property type="term" value="C:plasma membrane"/>
    <property type="evidence" value="ECO:0007669"/>
    <property type="project" value="UniProtKB-SubCell"/>
</dbReference>
<keyword evidence="4" id="KW-1003">Cell membrane</keyword>
<evidence type="ECO:0000256" key="8">
    <source>
        <dbReference type="ARBA" id="ARBA00022679"/>
    </source>
</evidence>
<keyword evidence="6" id="KW-0645">Protease</keyword>
<dbReference type="SUPFAM" id="SSF56601">
    <property type="entry name" value="beta-lactamase/transpeptidase-like"/>
    <property type="match status" value="1"/>
</dbReference>
<dbReference type="InterPro" id="IPR050396">
    <property type="entry name" value="Glycosyltr_51/Transpeptidase"/>
</dbReference>
<comment type="catalytic activity">
    <reaction evidence="16">
        <text>[GlcNAc-(1-&gt;4)-Mur2Ac(oyl-L-Ala-gamma-D-Glu-L-Lys-D-Ala-D-Ala)](n)-di-trans,octa-cis-undecaprenyl diphosphate + beta-D-GlcNAc-(1-&gt;4)-Mur2Ac(oyl-L-Ala-gamma-D-Glu-L-Lys-D-Ala-D-Ala)-di-trans,octa-cis-undecaprenyl diphosphate = [GlcNAc-(1-&gt;4)-Mur2Ac(oyl-L-Ala-gamma-D-Glu-L-Lys-D-Ala-D-Ala)](n+1)-di-trans,octa-cis-undecaprenyl diphosphate + di-trans,octa-cis-undecaprenyl diphosphate + H(+)</text>
        <dbReference type="Rhea" id="RHEA:23708"/>
        <dbReference type="Rhea" id="RHEA-COMP:9602"/>
        <dbReference type="Rhea" id="RHEA-COMP:9603"/>
        <dbReference type="ChEBI" id="CHEBI:15378"/>
        <dbReference type="ChEBI" id="CHEBI:58405"/>
        <dbReference type="ChEBI" id="CHEBI:60033"/>
        <dbReference type="ChEBI" id="CHEBI:78435"/>
        <dbReference type="EC" id="2.4.99.28"/>
    </reaction>
</comment>
<comment type="similarity">
    <text evidence="3">In the N-terminal section; belongs to the glycosyltransferase 51 family.</text>
</comment>
<dbReference type="Pfam" id="PF00905">
    <property type="entry name" value="Transpeptidase"/>
    <property type="match status" value="1"/>
</dbReference>
<proteinExistence type="inferred from homology"/>
<keyword evidence="7" id="KW-0328">Glycosyltransferase</keyword>
<keyword evidence="13" id="KW-0511">Multifunctional enzyme</keyword>
<keyword evidence="5" id="KW-0121">Carboxypeptidase</keyword>
<dbReference type="Gene3D" id="3.40.710.10">
    <property type="entry name" value="DD-peptidase/beta-lactamase superfamily"/>
    <property type="match status" value="1"/>
</dbReference>
<keyword evidence="8" id="KW-0808">Transferase</keyword>
<dbReference type="GO" id="GO:0006508">
    <property type="term" value="P:proteolysis"/>
    <property type="evidence" value="ECO:0007669"/>
    <property type="project" value="UniProtKB-KW"/>
</dbReference>
<dbReference type="PANTHER" id="PTHR32282:SF11">
    <property type="entry name" value="PENICILLIN-BINDING PROTEIN 1B"/>
    <property type="match status" value="1"/>
</dbReference>
<dbReference type="GO" id="GO:0009002">
    <property type="term" value="F:serine-type D-Ala-D-Ala carboxypeptidase activity"/>
    <property type="evidence" value="ECO:0007669"/>
    <property type="project" value="UniProtKB-EC"/>
</dbReference>
<evidence type="ECO:0000256" key="13">
    <source>
        <dbReference type="ARBA" id="ARBA00023268"/>
    </source>
</evidence>
<sequence>MAYIPLRQRRGGFNLKRFLAKLTPQKVALYGTLALIALVVIGYLFTFLVFAWYSRQLPSPGKLSQNQGASTVFYDRDGKTLYEMYKDKNRVPVPFDQISKYLKNATVAIEDKRFYTHHGISEFGILRAAVFSILGQSQGGSTITQQLIKNVLLTSERSVSRKIKEAILAGEVEKRYSKEQILEMYLNENPYGGSYWGVGSASKGYFDKTPKDLTLVESAFLAGLPQSPSRYSPFLGKTDAWKGRTKDVLRRMREDGYIVSDQEKQALAQLEKMKFTSPKLAIEAPHFVFYAKRQIEDEIGAGLLDRGVKVKTTIAYDVQDFVQKAVKTEIEKIKKDYHVGNGAVVVLDSQTGEILAMVGSYDFNDEDYGKFNVAVDGLRQPGSALKPIEYATAFEKGYTPSTVIMDVKTNFGKQGDDEYTPENYDGKFRGPVEIRFALGNSFNLPAVKMLAMVGLRDFLQKAYDMGLSTLAPTQDNMNNLGLSASLGGGETTLLELTSAYSVLARGGIKIDTQPIIEISDFQNKGIYKKPKVQERKVLSPEVSFLISHILSDNNARSEEFGLNSYLNIPGKTVAVKTGTTNDKRDNWAIGFTKSVTVGVWVGNNDNSPMNAKIASGTTGASEIWYTVMREILKKYPDGIIDKPDKVKAMEIDAYLGGLPKDGYPKRSEYFIEGAEPKDIAPYYKKLKISKANGKLANDIEIRTGNYEEKDFICFTETDPISTDGKNRWQEAIDAWAREQSDEKYHCATETSDASADSVVVSIKSPNDKSKVDSNNVEIKAKITSLSSIKNIKIYANGSEVKSLDGDRKDIDETVTLLDGVYDLKVKVWNDKDQLGEATIKVGVKMDWDSISPTPPPSPTSS</sequence>
<keyword evidence="9" id="KW-0378">Hydrolase</keyword>
<evidence type="ECO:0000256" key="2">
    <source>
        <dbReference type="ARBA" id="ARBA00007090"/>
    </source>
</evidence>
<keyword evidence="14" id="KW-0961">Cell wall biogenesis/degradation</keyword>
<evidence type="ECO:0000313" key="21">
    <source>
        <dbReference type="Proteomes" id="UP000176480"/>
    </source>
</evidence>
<comment type="similarity">
    <text evidence="2">In the C-terminal section; belongs to the transpeptidase family.</text>
</comment>
<dbReference type="InterPro" id="IPR036950">
    <property type="entry name" value="PBP_transglycosylase"/>
</dbReference>
<feature type="domain" description="Glycosyl transferase family 51" evidence="19">
    <location>
        <begin position="78"/>
        <end position="252"/>
    </location>
</feature>
<dbReference type="STRING" id="1802067.A2966_03750"/>
<reference evidence="20 21" key="1">
    <citation type="journal article" date="2016" name="Nat. Commun.">
        <title>Thousands of microbial genomes shed light on interconnected biogeochemical processes in an aquifer system.</title>
        <authorList>
            <person name="Anantharaman K."/>
            <person name="Brown C.T."/>
            <person name="Hug L.A."/>
            <person name="Sharon I."/>
            <person name="Castelle C.J."/>
            <person name="Probst A.J."/>
            <person name="Thomas B.C."/>
            <person name="Singh A."/>
            <person name="Wilkins M.J."/>
            <person name="Karaoz U."/>
            <person name="Brodie E.L."/>
            <person name="Williams K.H."/>
            <person name="Hubbard S.S."/>
            <person name="Banfield J.F."/>
        </authorList>
    </citation>
    <scope>NUCLEOTIDE SEQUENCE [LARGE SCALE GENOMIC DNA]</scope>
</reference>
<dbReference type="InterPro" id="IPR001460">
    <property type="entry name" value="PCN-bd_Tpept"/>
</dbReference>
<evidence type="ECO:0000256" key="1">
    <source>
        <dbReference type="ARBA" id="ARBA00004236"/>
    </source>
</evidence>
<evidence type="ECO:0000256" key="14">
    <source>
        <dbReference type="ARBA" id="ARBA00023316"/>
    </source>
</evidence>
<evidence type="ECO:0000256" key="9">
    <source>
        <dbReference type="ARBA" id="ARBA00022801"/>
    </source>
</evidence>
<comment type="subcellular location">
    <subcellularLocation>
        <location evidence="1">Cell membrane</location>
    </subcellularLocation>
</comment>
<dbReference type="GO" id="GO:0008658">
    <property type="term" value="F:penicillin binding"/>
    <property type="evidence" value="ECO:0007669"/>
    <property type="project" value="InterPro"/>
</dbReference>
<feature type="domain" description="Penicillin-binding protein transpeptidase" evidence="18">
    <location>
        <begin position="342"/>
        <end position="608"/>
    </location>
</feature>
<evidence type="ECO:0000313" key="20">
    <source>
        <dbReference type="EMBL" id="OGK52078.1"/>
    </source>
</evidence>
<dbReference type="InterPro" id="IPR001264">
    <property type="entry name" value="Glyco_trans_51"/>
</dbReference>
<evidence type="ECO:0000256" key="6">
    <source>
        <dbReference type="ARBA" id="ARBA00022670"/>
    </source>
</evidence>
<dbReference type="SUPFAM" id="SSF53955">
    <property type="entry name" value="Lysozyme-like"/>
    <property type="match status" value="1"/>
</dbReference>
<dbReference type="InterPro" id="IPR012338">
    <property type="entry name" value="Beta-lactam/transpept-like"/>
</dbReference>
<dbReference type="PANTHER" id="PTHR32282">
    <property type="entry name" value="BINDING PROTEIN TRANSPEPTIDASE, PUTATIVE-RELATED"/>
    <property type="match status" value="1"/>
</dbReference>
<dbReference type="EMBL" id="MGAR01000015">
    <property type="protein sequence ID" value="OGK52078.1"/>
    <property type="molecule type" value="Genomic_DNA"/>
</dbReference>
<keyword evidence="11" id="KW-0573">Peptidoglycan synthesis</keyword>
<dbReference type="GO" id="GO:0008360">
    <property type="term" value="P:regulation of cell shape"/>
    <property type="evidence" value="ECO:0007669"/>
    <property type="project" value="UniProtKB-KW"/>
</dbReference>
<evidence type="ECO:0000256" key="10">
    <source>
        <dbReference type="ARBA" id="ARBA00022960"/>
    </source>
</evidence>
<keyword evidence="17" id="KW-1133">Transmembrane helix</keyword>
<evidence type="ECO:0000256" key="17">
    <source>
        <dbReference type="SAM" id="Phobius"/>
    </source>
</evidence>
<keyword evidence="17" id="KW-0812">Transmembrane</keyword>
<evidence type="ECO:0000256" key="12">
    <source>
        <dbReference type="ARBA" id="ARBA00023136"/>
    </source>
</evidence>
<organism evidence="20 21">
    <name type="scientific">Candidatus Roizmanbacteria bacterium RIFCSPLOWO2_01_FULL_41_22</name>
    <dbReference type="NCBI Taxonomy" id="1802067"/>
    <lineage>
        <taxon>Bacteria</taxon>
        <taxon>Candidatus Roizmaniibacteriota</taxon>
    </lineage>
</organism>
<evidence type="ECO:0000259" key="18">
    <source>
        <dbReference type="Pfam" id="PF00905"/>
    </source>
</evidence>
<evidence type="ECO:0000259" key="19">
    <source>
        <dbReference type="Pfam" id="PF00912"/>
    </source>
</evidence>
<protein>
    <submittedName>
        <fullName evidence="20">Uncharacterized protein</fullName>
    </submittedName>
</protein>
<dbReference type="GO" id="GO:0030288">
    <property type="term" value="C:outer membrane-bounded periplasmic space"/>
    <property type="evidence" value="ECO:0007669"/>
    <property type="project" value="TreeGrafter"/>
</dbReference>
<comment type="catalytic activity">
    <reaction evidence="15">
        <text>Preferential cleavage: (Ac)2-L-Lys-D-Ala-|-D-Ala. Also transpeptidation of peptidyl-alanyl moieties that are N-acyl substituents of D-alanine.</text>
        <dbReference type="EC" id="3.4.16.4"/>
    </reaction>
</comment>
<dbReference type="Gene3D" id="1.10.3810.10">
    <property type="entry name" value="Biosynthetic peptidoglycan transglycosylase-like"/>
    <property type="match status" value="1"/>
</dbReference>
<dbReference type="GO" id="GO:0071555">
    <property type="term" value="P:cell wall organization"/>
    <property type="evidence" value="ECO:0007669"/>
    <property type="project" value="UniProtKB-KW"/>
</dbReference>
<evidence type="ECO:0000256" key="11">
    <source>
        <dbReference type="ARBA" id="ARBA00022984"/>
    </source>
</evidence>
<keyword evidence="10" id="KW-0133">Cell shape</keyword>
<evidence type="ECO:0000256" key="5">
    <source>
        <dbReference type="ARBA" id="ARBA00022645"/>
    </source>
</evidence>
<evidence type="ECO:0000256" key="15">
    <source>
        <dbReference type="ARBA" id="ARBA00034000"/>
    </source>
</evidence>
<dbReference type="GO" id="GO:0009252">
    <property type="term" value="P:peptidoglycan biosynthetic process"/>
    <property type="evidence" value="ECO:0007669"/>
    <property type="project" value="UniProtKB-KW"/>
</dbReference>
<feature type="transmembrane region" description="Helical" evidence="17">
    <location>
        <begin position="27"/>
        <end position="53"/>
    </location>
</feature>
<evidence type="ECO:0000256" key="3">
    <source>
        <dbReference type="ARBA" id="ARBA00007739"/>
    </source>
</evidence>
<keyword evidence="12 17" id="KW-0472">Membrane</keyword>
<dbReference type="AlphaFoldDB" id="A0A1F7J8Y0"/>
<comment type="caution">
    <text evidence="20">The sequence shown here is derived from an EMBL/GenBank/DDBJ whole genome shotgun (WGS) entry which is preliminary data.</text>
</comment>